<dbReference type="Proteomes" id="UP000199533">
    <property type="component" value="Unassembled WGS sequence"/>
</dbReference>
<dbReference type="Gene3D" id="3.40.50.12780">
    <property type="entry name" value="N-terminal domain of ligase-like"/>
    <property type="match status" value="1"/>
</dbReference>
<keyword evidence="2" id="KW-0436">Ligase</keyword>
<dbReference type="PROSITE" id="PS00455">
    <property type="entry name" value="AMP_BINDING"/>
    <property type="match status" value="1"/>
</dbReference>
<dbReference type="RefSeq" id="WP_090698156.1">
    <property type="nucleotide sequence ID" value="NZ_FOSP01000007.1"/>
</dbReference>
<dbReference type="GO" id="GO:0031956">
    <property type="term" value="F:medium-chain fatty acid-CoA ligase activity"/>
    <property type="evidence" value="ECO:0007669"/>
    <property type="project" value="TreeGrafter"/>
</dbReference>
<protein>
    <submittedName>
        <fullName evidence="5">Acyl-CoA synthetase</fullName>
    </submittedName>
</protein>
<dbReference type="SUPFAM" id="SSF56801">
    <property type="entry name" value="Acetyl-CoA synthetase-like"/>
    <property type="match status" value="1"/>
</dbReference>
<name>A0A1I3ZU10_9PROT</name>
<evidence type="ECO:0000259" key="4">
    <source>
        <dbReference type="Pfam" id="PF13193"/>
    </source>
</evidence>
<dbReference type="OrthoDB" id="9766486at2"/>
<keyword evidence="6" id="KW-1185">Reference proteome</keyword>
<evidence type="ECO:0000256" key="1">
    <source>
        <dbReference type="ARBA" id="ARBA00006432"/>
    </source>
</evidence>
<reference evidence="6" key="1">
    <citation type="submission" date="2016-10" db="EMBL/GenBank/DDBJ databases">
        <authorList>
            <person name="Varghese N."/>
            <person name="Submissions S."/>
        </authorList>
    </citation>
    <scope>NUCLEOTIDE SEQUENCE [LARGE SCALE GENOMIC DNA]</scope>
    <source>
        <strain evidence="6">Nm69</strain>
    </source>
</reference>
<comment type="similarity">
    <text evidence="1">Belongs to the ATP-dependent AMP-binding enzyme family.</text>
</comment>
<evidence type="ECO:0000259" key="3">
    <source>
        <dbReference type="Pfam" id="PF00501"/>
    </source>
</evidence>
<feature type="domain" description="AMP-dependent synthetase/ligase" evidence="3">
    <location>
        <begin position="35"/>
        <end position="394"/>
    </location>
</feature>
<dbReference type="InterPro" id="IPR045851">
    <property type="entry name" value="AMP-bd_C_sf"/>
</dbReference>
<gene>
    <name evidence="5" type="ORF">SAMN05216302_100759</name>
</gene>
<organism evidence="5 6">
    <name type="scientific">Nitrosomonas aestuarii</name>
    <dbReference type="NCBI Taxonomy" id="52441"/>
    <lineage>
        <taxon>Bacteria</taxon>
        <taxon>Pseudomonadati</taxon>
        <taxon>Pseudomonadota</taxon>
        <taxon>Betaproteobacteria</taxon>
        <taxon>Nitrosomonadales</taxon>
        <taxon>Nitrosomonadaceae</taxon>
        <taxon>Nitrosomonas</taxon>
    </lineage>
</organism>
<dbReference type="AlphaFoldDB" id="A0A1I3ZU10"/>
<dbReference type="STRING" id="52441.SAMN05216302_100759"/>
<evidence type="ECO:0000313" key="6">
    <source>
        <dbReference type="Proteomes" id="UP000199533"/>
    </source>
</evidence>
<dbReference type="PANTHER" id="PTHR43201:SF5">
    <property type="entry name" value="MEDIUM-CHAIN ACYL-COA LIGASE ACSF2, MITOCHONDRIAL"/>
    <property type="match status" value="1"/>
</dbReference>
<evidence type="ECO:0000256" key="2">
    <source>
        <dbReference type="ARBA" id="ARBA00022598"/>
    </source>
</evidence>
<dbReference type="PANTHER" id="PTHR43201">
    <property type="entry name" value="ACYL-COA SYNTHETASE"/>
    <property type="match status" value="1"/>
</dbReference>
<accession>A0A1I3ZU10</accession>
<feature type="domain" description="AMP-binding enzyme C-terminal" evidence="4">
    <location>
        <begin position="451"/>
        <end position="528"/>
    </location>
</feature>
<dbReference type="EMBL" id="FOSP01000007">
    <property type="protein sequence ID" value="SFK47427.1"/>
    <property type="molecule type" value="Genomic_DNA"/>
</dbReference>
<dbReference type="InterPro" id="IPR020845">
    <property type="entry name" value="AMP-binding_CS"/>
</dbReference>
<proteinExistence type="inferred from homology"/>
<dbReference type="GO" id="GO:0006631">
    <property type="term" value="P:fatty acid metabolic process"/>
    <property type="evidence" value="ECO:0007669"/>
    <property type="project" value="TreeGrafter"/>
</dbReference>
<dbReference type="Pfam" id="PF00501">
    <property type="entry name" value="AMP-binding"/>
    <property type="match status" value="1"/>
</dbReference>
<sequence length="544" mass="59735">MNHAGIIDLVPTEVRRQWIQNGIYPNKSVYELFLERALQTPDKPAVVTLYEIITYAELLDKVKRLAAAFKIRGVVTGDVVAYQLQNNWRSCAIDLAASSLGAIVAPFPPGRGLLDVQSLLRKCDARVIIVEQEYAGVDVCELIESIRPTLLSLRILVVNGKARDNWYALDDFFMSEPLESDQFPNTCPDSPVRFLISSGTESDPKWVAYSHNALIGGRGRFLERIHPSDETFRGLYLMPLGTAFGSTATFGILSWLGGTVILLRQFDVAAAIDAIAKLKPNYIFGVPTMFQRIAADPELLKADTTSLIAIISGGAKIDEISIRRCTDAFRCGFISLYGSADGVNCHTTLDDDLETILHKAGRPNPGVCAIKIVDDQKQEITQGEIGEIAARGPISPMQYVNSPDLDALYRDDEGWVYTGDLGYIDSDGYLVLSGRKKEIIIRGGVNISPAQIENIAISHPAVVSAVCVPVADPDLGHRVCLCVVLQESAVRPSLSQFASYLLEKGLETNKLPEYLRYFRQLPLNPAGKVDKKKLSAEAVFSMIN</sequence>
<dbReference type="InterPro" id="IPR000873">
    <property type="entry name" value="AMP-dep_synth/lig_dom"/>
</dbReference>
<dbReference type="Pfam" id="PF13193">
    <property type="entry name" value="AMP-binding_C"/>
    <property type="match status" value="1"/>
</dbReference>
<dbReference type="Gene3D" id="3.30.300.30">
    <property type="match status" value="1"/>
</dbReference>
<dbReference type="InterPro" id="IPR042099">
    <property type="entry name" value="ANL_N_sf"/>
</dbReference>
<dbReference type="InterPro" id="IPR025110">
    <property type="entry name" value="AMP-bd_C"/>
</dbReference>
<evidence type="ECO:0000313" key="5">
    <source>
        <dbReference type="EMBL" id="SFK47427.1"/>
    </source>
</evidence>